<evidence type="ECO:0000313" key="3">
    <source>
        <dbReference type="EMBL" id="KAK0390933.1"/>
    </source>
</evidence>
<dbReference type="Proteomes" id="UP001175261">
    <property type="component" value="Unassembled WGS sequence"/>
</dbReference>
<dbReference type="InterPro" id="IPR013766">
    <property type="entry name" value="Thioredoxin_domain"/>
</dbReference>
<feature type="region of interest" description="Disordered" evidence="1">
    <location>
        <begin position="134"/>
        <end position="167"/>
    </location>
</feature>
<evidence type="ECO:0000313" key="4">
    <source>
        <dbReference type="Proteomes" id="UP001175261"/>
    </source>
</evidence>
<dbReference type="Pfam" id="PF00085">
    <property type="entry name" value="Thioredoxin"/>
    <property type="match status" value="1"/>
</dbReference>
<feature type="compositionally biased region" description="Basic and acidic residues" evidence="1">
    <location>
        <begin position="134"/>
        <end position="143"/>
    </location>
</feature>
<dbReference type="AlphaFoldDB" id="A0AA39LB99"/>
<dbReference type="InterPro" id="IPR036249">
    <property type="entry name" value="Thioredoxin-like_sf"/>
</dbReference>
<sequence length="197" mass="21061">MSSNAASAASKNHIHNPIRNADAFQTALAISTSSRRPLLTLWTTSYCPTCKTVSPLLRSLVSSGVGEAEGGVSFAEVEFDSPDIMGGPDSLPMTYMITSVPTLLSFDGGEAMTQTKVVDGRRLADRQFLQEWIRSEARRRGDRGGGGGGGSSSPRIPNHRSRPCCAMQSSSTSHCWQVIDTLSIDSRATEHTEGEVA</sequence>
<dbReference type="EMBL" id="JAPDFR010000001">
    <property type="protein sequence ID" value="KAK0390933.1"/>
    <property type="molecule type" value="Genomic_DNA"/>
</dbReference>
<dbReference type="PROSITE" id="PS51352">
    <property type="entry name" value="THIOREDOXIN_2"/>
    <property type="match status" value="1"/>
</dbReference>
<keyword evidence="4" id="KW-1185">Reference proteome</keyword>
<dbReference type="CDD" id="cd02947">
    <property type="entry name" value="TRX_family"/>
    <property type="match status" value="1"/>
</dbReference>
<dbReference type="SUPFAM" id="SSF52833">
    <property type="entry name" value="Thioredoxin-like"/>
    <property type="match status" value="1"/>
</dbReference>
<organism evidence="3 4">
    <name type="scientific">Sarocladium strictum</name>
    <name type="common">Black bundle disease fungus</name>
    <name type="synonym">Acremonium strictum</name>
    <dbReference type="NCBI Taxonomy" id="5046"/>
    <lineage>
        <taxon>Eukaryota</taxon>
        <taxon>Fungi</taxon>
        <taxon>Dikarya</taxon>
        <taxon>Ascomycota</taxon>
        <taxon>Pezizomycotina</taxon>
        <taxon>Sordariomycetes</taxon>
        <taxon>Hypocreomycetidae</taxon>
        <taxon>Hypocreales</taxon>
        <taxon>Sarocladiaceae</taxon>
        <taxon>Sarocladium</taxon>
    </lineage>
</organism>
<evidence type="ECO:0000256" key="1">
    <source>
        <dbReference type="SAM" id="MobiDB-lite"/>
    </source>
</evidence>
<gene>
    <name evidence="3" type="ORF">NLU13_0436</name>
</gene>
<proteinExistence type="predicted"/>
<comment type="caution">
    <text evidence="3">The sequence shown here is derived from an EMBL/GenBank/DDBJ whole genome shotgun (WGS) entry which is preliminary data.</text>
</comment>
<feature type="domain" description="Thioredoxin" evidence="2">
    <location>
        <begin position="1"/>
        <end position="138"/>
    </location>
</feature>
<accession>A0AA39LB99</accession>
<name>A0AA39LB99_SARSR</name>
<reference evidence="3" key="1">
    <citation type="submission" date="2022-10" db="EMBL/GenBank/DDBJ databases">
        <title>Determination and structural analysis of whole genome sequence of Sarocladium strictum F4-1.</title>
        <authorList>
            <person name="Hu L."/>
            <person name="Jiang Y."/>
        </authorList>
    </citation>
    <scope>NUCLEOTIDE SEQUENCE</scope>
    <source>
        <strain evidence="3">F4-1</strain>
    </source>
</reference>
<dbReference type="Gene3D" id="3.40.30.10">
    <property type="entry name" value="Glutaredoxin"/>
    <property type="match status" value="1"/>
</dbReference>
<evidence type="ECO:0000259" key="2">
    <source>
        <dbReference type="PROSITE" id="PS51352"/>
    </source>
</evidence>
<protein>
    <recommendedName>
        <fullName evidence="2">Thioredoxin domain-containing protein</fullName>
    </recommendedName>
</protein>